<dbReference type="HOGENOM" id="CLU_2270917_0_0_2"/>
<reference evidence="1 2" key="1">
    <citation type="journal article" date="2012" name="J. Bacteriol.">
        <title>Draft Genome Sequence of an Ammonia-Oxidizing Archaeon, "Candidatus Nitrosopumilus koreensis" AR1, from Marine Sediment.</title>
        <authorList>
            <person name="Park S.J."/>
            <person name="Kim J.G."/>
            <person name="Jung M.Y."/>
            <person name="Kim S.J."/>
            <person name="Cha I.T."/>
            <person name="Kwon K."/>
            <person name="Lee J.H."/>
            <person name="Rhee S.K."/>
        </authorList>
    </citation>
    <scope>NUCLEOTIDE SEQUENCE [LARGE SCALE GENOMIC DNA]</scope>
    <source>
        <strain evidence="1 2">AR1</strain>
    </source>
</reference>
<organism evidence="1 2">
    <name type="scientific">Candidatus Nitrosopumilus koreensis AR1</name>
    <dbReference type="NCBI Taxonomy" id="1229908"/>
    <lineage>
        <taxon>Archaea</taxon>
        <taxon>Nitrososphaerota</taxon>
        <taxon>Nitrososphaeria</taxon>
        <taxon>Nitrosopumilales</taxon>
        <taxon>Nitrosopumilaceae</taxon>
        <taxon>Nitrosopumilus</taxon>
    </lineage>
</organism>
<dbReference type="InterPro" id="IPR024078">
    <property type="entry name" value="LmbE-like_dom_sf"/>
</dbReference>
<keyword evidence="2" id="KW-1185">Reference proteome</keyword>
<sequence length="102" mass="11525">MKALVVAAHPDDEVLGMGGTIKKLTRAGNDIKIVIMATGITSRRSTNYKNSNSYEIDEQTSKTMKTQIEKLRQDAIRSSKILGVKKLNLKIFQIMKWILFQI</sequence>
<evidence type="ECO:0008006" key="3">
    <source>
        <dbReference type="Google" id="ProtNLM"/>
    </source>
</evidence>
<name>K0B6B2_9ARCH</name>
<evidence type="ECO:0000313" key="1">
    <source>
        <dbReference type="EMBL" id="AFS80026.1"/>
    </source>
</evidence>
<gene>
    <name evidence="1" type="ORF">NKOR_00520</name>
</gene>
<dbReference type="InterPro" id="IPR003737">
    <property type="entry name" value="GlcNAc_PI_deacetylase-related"/>
</dbReference>
<protein>
    <recommendedName>
        <fullName evidence="3">LmbE family protein</fullName>
    </recommendedName>
</protein>
<dbReference type="KEGG" id="nkr:NKOR_00520"/>
<evidence type="ECO:0000313" key="2">
    <source>
        <dbReference type="Proteomes" id="UP000006101"/>
    </source>
</evidence>
<accession>K0B6B2</accession>
<dbReference type="SUPFAM" id="SSF102588">
    <property type="entry name" value="LmbE-like"/>
    <property type="match status" value="1"/>
</dbReference>
<dbReference type="EMBL" id="CP003842">
    <property type="protein sequence ID" value="AFS80026.1"/>
    <property type="molecule type" value="Genomic_DNA"/>
</dbReference>
<dbReference type="STRING" id="1229908.NKOR_00520"/>
<dbReference type="PATRIC" id="fig|1229908.8.peg.108"/>
<dbReference type="Proteomes" id="UP000006101">
    <property type="component" value="Chromosome"/>
</dbReference>
<dbReference type="PANTHER" id="PTHR12993:SF11">
    <property type="entry name" value="N-ACETYLGLUCOSAMINYL-PHOSPHATIDYLINOSITOL DE-N-ACETYLASE"/>
    <property type="match status" value="1"/>
</dbReference>
<dbReference type="AlphaFoldDB" id="K0B6B2"/>
<proteinExistence type="predicted"/>
<dbReference type="GO" id="GO:0016811">
    <property type="term" value="F:hydrolase activity, acting on carbon-nitrogen (but not peptide) bonds, in linear amides"/>
    <property type="evidence" value="ECO:0007669"/>
    <property type="project" value="TreeGrafter"/>
</dbReference>
<dbReference type="Gene3D" id="3.40.50.10320">
    <property type="entry name" value="LmbE-like"/>
    <property type="match status" value="1"/>
</dbReference>
<dbReference type="Pfam" id="PF02585">
    <property type="entry name" value="PIG-L"/>
    <property type="match status" value="1"/>
</dbReference>
<dbReference type="PANTHER" id="PTHR12993">
    <property type="entry name" value="N-ACETYLGLUCOSAMINYL-PHOSPHATIDYLINOSITOL DE-N-ACETYLASE-RELATED"/>
    <property type="match status" value="1"/>
</dbReference>